<gene>
    <name evidence="2" type="ORF">WHR41_00529</name>
</gene>
<evidence type="ECO:0000313" key="2">
    <source>
        <dbReference type="EMBL" id="KAL1590732.1"/>
    </source>
</evidence>
<protein>
    <submittedName>
        <fullName evidence="2">Uncharacterized protein</fullName>
    </submittedName>
</protein>
<sequence length="155" mass="16460">MAGQSKVAWDSVEVWQKLVAAIIATGVKIDVSAVATHFGTTYDTVENKLRPIKKQAKALQEAVNNGTLDKVAATRKSPSKPKTPKKNAPGALDSVNNGRIGKTTPVKKNARKNAVKLEAIENSFSSMVDEDFANVGSPNSGFDGLDFDSGINLFG</sequence>
<evidence type="ECO:0000256" key="1">
    <source>
        <dbReference type="SAM" id="MobiDB-lite"/>
    </source>
</evidence>
<keyword evidence="3" id="KW-1185">Reference proteome</keyword>
<proteinExistence type="predicted"/>
<feature type="region of interest" description="Disordered" evidence="1">
    <location>
        <begin position="67"/>
        <end position="109"/>
    </location>
</feature>
<dbReference type="EMBL" id="JAAQHG020000002">
    <property type="protein sequence ID" value="KAL1590732.1"/>
    <property type="molecule type" value="Genomic_DNA"/>
</dbReference>
<dbReference type="GeneID" id="96001973"/>
<comment type="caution">
    <text evidence="2">The sequence shown here is derived from an EMBL/GenBank/DDBJ whole genome shotgun (WGS) entry which is preliminary data.</text>
</comment>
<dbReference type="Proteomes" id="UP000803884">
    <property type="component" value="Unassembled WGS sequence"/>
</dbReference>
<dbReference type="AlphaFoldDB" id="A0AB34L313"/>
<dbReference type="RefSeq" id="XP_069233837.1">
    <property type="nucleotide sequence ID" value="XM_069369135.1"/>
</dbReference>
<reference evidence="2 3" key="1">
    <citation type="journal article" date="2020" name="Microbiol. Resour. Announc.">
        <title>Draft Genome Sequence of a Cladosporium Species Isolated from the Mesophotic Ascidian Didemnum maculosum.</title>
        <authorList>
            <person name="Gioti A."/>
            <person name="Siaperas R."/>
            <person name="Nikolaivits E."/>
            <person name="Le Goff G."/>
            <person name="Ouazzani J."/>
            <person name="Kotoulas G."/>
            <person name="Topakas E."/>
        </authorList>
    </citation>
    <scope>NUCLEOTIDE SEQUENCE [LARGE SCALE GENOMIC DNA]</scope>
    <source>
        <strain evidence="2 3">TM138-S3</strain>
    </source>
</reference>
<evidence type="ECO:0000313" key="3">
    <source>
        <dbReference type="Proteomes" id="UP000803884"/>
    </source>
</evidence>
<organism evidence="2 3">
    <name type="scientific">Cladosporium halotolerans</name>
    <dbReference type="NCBI Taxonomy" id="1052096"/>
    <lineage>
        <taxon>Eukaryota</taxon>
        <taxon>Fungi</taxon>
        <taxon>Dikarya</taxon>
        <taxon>Ascomycota</taxon>
        <taxon>Pezizomycotina</taxon>
        <taxon>Dothideomycetes</taxon>
        <taxon>Dothideomycetidae</taxon>
        <taxon>Cladosporiales</taxon>
        <taxon>Cladosporiaceae</taxon>
        <taxon>Cladosporium</taxon>
    </lineage>
</organism>
<accession>A0AB34L313</accession>
<name>A0AB34L313_9PEZI</name>